<dbReference type="Proteomes" id="UP001175271">
    <property type="component" value="Unassembled WGS sequence"/>
</dbReference>
<name>A0AA39IHD4_9BILA</name>
<protein>
    <submittedName>
        <fullName evidence="1">Uncharacterized protein</fullName>
    </submittedName>
</protein>
<evidence type="ECO:0000313" key="2">
    <source>
        <dbReference type="Proteomes" id="UP001175271"/>
    </source>
</evidence>
<gene>
    <name evidence="1" type="ORF">QR680_008657</name>
</gene>
<organism evidence="1 2">
    <name type="scientific">Steinernema hermaphroditum</name>
    <dbReference type="NCBI Taxonomy" id="289476"/>
    <lineage>
        <taxon>Eukaryota</taxon>
        <taxon>Metazoa</taxon>
        <taxon>Ecdysozoa</taxon>
        <taxon>Nematoda</taxon>
        <taxon>Chromadorea</taxon>
        <taxon>Rhabditida</taxon>
        <taxon>Tylenchina</taxon>
        <taxon>Panagrolaimomorpha</taxon>
        <taxon>Strongyloidoidea</taxon>
        <taxon>Steinernematidae</taxon>
        <taxon>Steinernema</taxon>
    </lineage>
</organism>
<accession>A0AA39IHD4</accession>
<reference evidence="1" key="1">
    <citation type="submission" date="2023-06" db="EMBL/GenBank/DDBJ databases">
        <title>Genomic analysis of the entomopathogenic nematode Steinernema hermaphroditum.</title>
        <authorList>
            <person name="Schwarz E.M."/>
            <person name="Heppert J.K."/>
            <person name="Baniya A."/>
            <person name="Schwartz H.T."/>
            <person name="Tan C.-H."/>
            <person name="Antoshechkin I."/>
            <person name="Sternberg P.W."/>
            <person name="Goodrich-Blair H."/>
            <person name="Dillman A.R."/>
        </authorList>
    </citation>
    <scope>NUCLEOTIDE SEQUENCE</scope>
    <source>
        <strain evidence="1">PS9179</strain>
        <tissue evidence="1">Whole animal</tissue>
    </source>
</reference>
<keyword evidence="2" id="KW-1185">Reference proteome</keyword>
<evidence type="ECO:0000313" key="1">
    <source>
        <dbReference type="EMBL" id="KAK0424401.1"/>
    </source>
</evidence>
<sequence length="180" mass="20901">MTSTPQQICISCGDENGLEDHFVLACCRSILCAICLGYYAESAETEDKCVRESCEMTASEELVFRSESQVDDYWKRKRIAEEEAEIEALRRVALESVKVEIPKAKPKAPEIEKQRNGRRQIVYEDPESSTPIRNVNKRKMVDTVEFLAKRTLYSDRREEKPMRRERSHRNPFGGQVFEVF</sequence>
<comment type="caution">
    <text evidence="1">The sequence shown here is derived from an EMBL/GenBank/DDBJ whole genome shotgun (WGS) entry which is preliminary data.</text>
</comment>
<proteinExistence type="predicted"/>
<dbReference type="AlphaFoldDB" id="A0AA39IHD4"/>
<dbReference type="EMBL" id="JAUCMV010000001">
    <property type="protein sequence ID" value="KAK0424401.1"/>
    <property type="molecule type" value="Genomic_DNA"/>
</dbReference>